<dbReference type="InterPro" id="IPR045605">
    <property type="entry name" value="KshA-like_C"/>
</dbReference>
<organism evidence="3 4">
    <name type="scientific">Plectus sambesii</name>
    <dbReference type="NCBI Taxonomy" id="2011161"/>
    <lineage>
        <taxon>Eukaryota</taxon>
        <taxon>Metazoa</taxon>
        <taxon>Ecdysozoa</taxon>
        <taxon>Nematoda</taxon>
        <taxon>Chromadorea</taxon>
        <taxon>Plectida</taxon>
        <taxon>Plectina</taxon>
        <taxon>Plectoidea</taxon>
        <taxon>Plectidae</taxon>
        <taxon>Plectus</taxon>
    </lineage>
</organism>
<dbReference type="Gene3D" id="3.90.380.10">
    <property type="entry name" value="Naphthalene 1,2-dioxygenase Alpha Subunit, Chain A, domain 1"/>
    <property type="match status" value="1"/>
</dbReference>
<evidence type="ECO:0000313" key="3">
    <source>
        <dbReference type="Proteomes" id="UP000887566"/>
    </source>
</evidence>
<sequence>MEEKQPWSRHDWSCSWEPASAPNGHIGLLQLEHKMTIFGIQVPFSYNKLEAQQLGPGLVYMIFDFGIFGKGTTIHHMTPEEPLFQRARFVMYATPRTPMLFAKIFHMSESGHFERDISIWSNKRYAKKPILCKEDASILKHRRWYNQFYTDNSPRLQPDGSVTNMENIRPAPIDW</sequence>
<evidence type="ECO:0000256" key="1">
    <source>
        <dbReference type="ARBA" id="ARBA00023002"/>
    </source>
</evidence>
<dbReference type="GO" id="GO:0016491">
    <property type="term" value="F:oxidoreductase activity"/>
    <property type="evidence" value="ECO:0007669"/>
    <property type="project" value="UniProtKB-KW"/>
</dbReference>
<proteinExistence type="predicted"/>
<name>A0A914UMM2_9BILA</name>
<evidence type="ECO:0000259" key="2">
    <source>
        <dbReference type="Pfam" id="PF19298"/>
    </source>
</evidence>
<keyword evidence="1" id="KW-0560">Oxidoreductase</keyword>
<dbReference type="GO" id="GO:0008203">
    <property type="term" value="P:cholesterol metabolic process"/>
    <property type="evidence" value="ECO:0007669"/>
    <property type="project" value="InterPro"/>
</dbReference>
<reference evidence="4" key="1">
    <citation type="submission" date="2022-11" db="UniProtKB">
        <authorList>
            <consortium name="WormBaseParasite"/>
        </authorList>
    </citation>
    <scope>IDENTIFICATION</scope>
</reference>
<dbReference type="AlphaFoldDB" id="A0A914UMM2"/>
<dbReference type="Pfam" id="PF19298">
    <property type="entry name" value="KshA_C"/>
    <property type="match status" value="1"/>
</dbReference>
<keyword evidence="3" id="KW-1185">Reference proteome</keyword>
<protein>
    <submittedName>
        <fullName evidence="4">3-ketosteroid-9-alpha-monooxygenase oxygenase component-like C-terminal domain-containing protein</fullName>
    </submittedName>
</protein>
<dbReference type="Proteomes" id="UP000887566">
    <property type="component" value="Unplaced"/>
</dbReference>
<accession>A0A914UMM2</accession>
<dbReference type="WBParaSite" id="PSAMB.scaffold11086size3603.g33860.t1">
    <property type="protein sequence ID" value="PSAMB.scaffold11086size3603.g33860.t1"/>
    <property type="gene ID" value="PSAMB.scaffold11086size3603.g33860"/>
</dbReference>
<feature type="domain" description="3-ketosteroid-9-alpha-monooxygenase oxygenase component-like C-terminal" evidence="2">
    <location>
        <begin position="48"/>
        <end position="149"/>
    </location>
</feature>
<evidence type="ECO:0000313" key="4">
    <source>
        <dbReference type="WBParaSite" id="PSAMB.scaffold11086size3603.g33860.t1"/>
    </source>
</evidence>